<evidence type="ECO:0000313" key="2">
    <source>
        <dbReference type="Proteomes" id="UP001732700"/>
    </source>
</evidence>
<name>A0ACD5XRT6_AVESA</name>
<keyword evidence="2" id="KW-1185">Reference proteome</keyword>
<reference evidence="1" key="2">
    <citation type="submission" date="2025-09" db="UniProtKB">
        <authorList>
            <consortium name="EnsemblPlants"/>
        </authorList>
    </citation>
    <scope>IDENTIFICATION</scope>
</reference>
<evidence type="ECO:0000313" key="1">
    <source>
        <dbReference type="EnsemblPlants" id="AVESA.00010b.r2.5CG0868410.1.CDS"/>
    </source>
</evidence>
<accession>A0ACD5XRT6</accession>
<organism evidence="1 2">
    <name type="scientific">Avena sativa</name>
    <name type="common">Oat</name>
    <dbReference type="NCBI Taxonomy" id="4498"/>
    <lineage>
        <taxon>Eukaryota</taxon>
        <taxon>Viridiplantae</taxon>
        <taxon>Streptophyta</taxon>
        <taxon>Embryophyta</taxon>
        <taxon>Tracheophyta</taxon>
        <taxon>Spermatophyta</taxon>
        <taxon>Magnoliopsida</taxon>
        <taxon>Liliopsida</taxon>
        <taxon>Poales</taxon>
        <taxon>Poaceae</taxon>
        <taxon>BOP clade</taxon>
        <taxon>Pooideae</taxon>
        <taxon>Poodae</taxon>
        <taxon>Poeae</taxon>
        <taxon>Poeae Chloroplast Group 1 (Aveneae type)</taxon>
        <taxon>Aveninae</taxon>
        <taxon>Avena</taxon>
    </lineage>
</organism>
<reference evidence="1" key="1">
    <citation type="submission" date="2021-05" db="EMBL/GenBank/DDBJ databases">
        <authorList>
            <person name="Scholz U."/>
            <person name="Mascher M."/>
            <person name="Fiebig A."/>
        </authorList>
    </citation>
    <scope>NUCLEOTIDE SEQUENCE [LARGE SCALE GENOMIC DNA]</scope>
</reference>
<sequence>MATSSSSFAVYPPAPARANPPPPRCRIFPPPTAAPLRRLPHARPATHLRALPQGPLIAASDHWGNWTFLLATAALGVCGDDGRHGGGLPAGAHAVAHHIGGAVNYVAVSEALEVTPSVLTAGLAADNVICALYFTTLFALAANIPAEETSRPSGVDGESTTTTAAYSRPTSPPAMALSFAICKAGKSMTALLGIKGGSLPCITAVVVSLATLFPSHIGKLTPSGEALAVILMQVFFAFALVQIAVHLLLILAAGRLLGLDNKLLLIASNANVGGPTTTKGWTSLMVPGILAGIFGIAIATFLGIGFGVFVLQHM</sequence>
<protein>
    <submittedName>
        <fullName evidence="1">Uncharacterized protein</fullName>
    </submittedName>
</protein>
<dbReference type="EnsemblPlants" id="AVESA.00010b.r2.5CG0868410.1">
    <property type="protein sequence ID" value="AVESA.00010b.r2.5CG0868410.1.CDS"/>
    <property type="gene ID" value="AVESA.00010b.r2.5CG0868410"/>
</dbReference>
<proteinExistence type="predicted"/>
<dbReference type="Proteomes" id="UP001732700">
    <property type="component" value="Chromosome 5C"/>
</dbReference>